<accession>A0A940MUD2</accession>
<sequence length="60" mass="6310">MTNDARIALMQRLLVIAMRNASVEAICEAAALSEEAGSPELAAELRGIVVNRDDAELGLG</sequence>
<dbReference type="AlphaFoldDB" id="A0A940MUD2"/>
<evidence type="ECO:0000313" key="1">
    <source>
        <dbReference type="EMBL" id="MBP0492141.1"/>
    </source>
</evidence>
<name>A0A940MUD2_9PROT</name>
<organism evidence="1 2">
    <name type="scientific">Roseomonas indoligenes</name>
    <dbReference type="NCBI Taxonomy" id="2820811"/>
    <lineage>
        <taxon>Bacteria</taxon>
        <taxon>Pseudomonadati</taxon>
        <taxon>Pseudomonadota</taxon>
        <taxon>Alphaproteobacteria</taxon>
        <taxon>Acetobacterales</taxon>
        <taxon>Roseomonadaceae</taxon>
        <taxon>Roseomonas</taxon>
    </lineage>
</organism>
<dbReference type="EMBL" id="JAGIZA010000003">
    <property type="protein sequence ID" value="MBP0492141.1"/>
    <property type="molecule type" value="Genomic_DNA"/>
</dbReference>
<proteinExistence type="predicted"/>
<keyword evidence="2" id="KW-1185">Reference proteome</keyword>
<reference evidence="1" key="1">
    <citation type="submission" date="2021-03" db="EMBL/GenBank/DDBJ databases">
        <authorList>
            <person name="So Y."/>
        </authorList>
    </citation>
    <scope>NUCLEOTIDE SEQUENCE</scope>
    <source>
        <strain evidence="1">SG15</strain>
    </source>
</reference>
<dbReference type="Proteomes" id="UP000677537">
    <property type="component" value="Unassembled WGS sequence"/>
</dbReference>
<protein>
    <submittedName>
        <fullName evidence="1">Uncharacterized protein</fullName>
    </submittedName>
</protein>
<comment type="caution">
    <text evidence="1">The sequence shown here is derived from an EMBL/GenBank/DDBJ whole genome shotgun (WGS) entry which is preliminary data.</text>
</comment>
<evidence type="ECO:0000313" key="2">
    <source>
        <dbReference type="Proteomes" id="UP000677537"/>
    </source>
</evidence>
<dbReference type="RefSeq" id="WP_209371409.1">
    <property type="nucleotide sequence ID" value="NZ_JAGIZA010000003.1"/>
</dbReference>
<gene>
    <name evidence="1" type="ORF">J5Y10_05045</name>
</gene>